<evidence type="ECO:0000256" key="1">
    <source>
        <dbReference type="SAM" id="MobiDB-lite"/>
    </source>
</evidence>
<evidence type="ECO:0000313" key="2">
    <source>
        <dbReference type="EMBL" id="KAK7692223.1"/>
    </source>
</evidence>
<dbReference type="InterPro" id="IPR018608">
    <property type="entry name" value="Gti1/Pac2"/>
</dbReference>
<protein>
    <recommendedName>
        <fullName evidence="4">cAMP-independent regulatory protein pac2</fullName>
    </recommendedName>
</protein>
<gene>
    <name evidence="2" type="ORF">QCA50_003847</name>
</gene>
<dbReference type="Pfam" id="PF09729">
    <property type="entry name" value="Gti1_Pac2"/>
    <property type="match status" value="1"/>
</dbReference>
<dbReference type="Proteomes" id="UP001385951">
    <property type="component" value="Unassembled WGS sequence"/>
</dbReference>
<dbReference type="GO" id="GO:0003677">
    <property type="term" value="F:DNA binding"/>
    <property type="evidence" value="ECO:0007669"/>
    <property type="project" value="TreeGrafter"/>
</dbReference>
<proteinExistence type="predicted"/>
<dbReference type="EMBL" id="JASBNA010000004">
    <property type="protein sequence ID" value="KAK7692223.1"/>
    <property type="molecule type" value="Genomic_DNA"/>
</dbReference>
<dbReference type="AlphaFoldDB" id="A0AAW0GPR5"/>
<evidence type="ECO:0008006" key="4">
    <source>
        <dbReference type="Google" id="ProtNLM"/>
    </source>
</evidence>
<dbReference type="PANTHER" id="PTHR28027:SF1">
    <property type="entry name" value="CAMP INDEPENDENT REGULATORY PROTEIN (AFU_ORTHOLOGUE AFUA_3G09640)"/>
    <property type="match status" value="1"/>
</dbReference>
<accession>A0AAW0GPR5</accession>
<feature type="region of interest" description="Disordered" evidence="1">
    <location>
        <begin position="155"/>
        <end position="238"/>
    </location>
</feature>
<organism evidence="2 3">
    <name type="scientific">Cerrena zonata</name>
    <dbReference type="NCBI Taxonomy" id="2478898"/>
    <lineage>
        <taxon>Eukaryota</taxon>
        <taxon>Fungi</taxon>
        <taxon>Dikarya</taxon>
        <taxon>Basidiomycota</taxon>
        <taxon>Agaricomycotina</taxon>
        <taxon>Agaricomycetes</taxon>
        <taxon>Polyporales</taxon>
        <taxon>Cerrenaceae</taxon>
        <taxon>Cerrena</taxon>
    </lineage>
</organism>
<keyword evidence="3" id="KW-1185">Reference proteome</keyword>
<feature type="compositionally biased region" description="Pro residues" evidence="1">
    <location>
        <begin position="198"/>
        <end position="209"/>
    </location>
</feature>
<name>A0AAW0GPR5_9APHY</name>
<comment type="caution">
    <text evidence="2">The sequence shown here is derived from an EMBL/GenBank/DDBJ whole genome shotgun (WGS) entry which is preliminary data.</text>
</comment>
<sequence>MAQAPTCTGIRIRHTEDANRIFHAVALGHLQLYRRRLTVEERRSIHTGCIFVWEERNTSAEATGEGIERWTDGRRWSCSKVKLDFLFYQEKLPDVKDEQIAAFMRPNQLVKQTYSVFVQTPFGRKKWHLVAYYTPDTRDHLHSVDDIPLLRDLRNSVPPNAYHPARTSRTRTRGEPMASPDPQNSAAATRIPVSHIHVPPPRPPSPNPSTPDLMPPSWGHDGDNDDGPEMSSTLNSPVSSTLEMPFPFTHDPKWILENCVAVCNIYETPHRSVMDESMALAPLIYMKDSPYQARQPFDVDALRALETVSWSI</sequence>
<reference evidence="2 3" key="1">
    <citation type="submission" date="2022-09" db="EMBL/GenBank/DDBJ databases">
        <authorList>
            <person name="Palmer J.M."/>
        </authorList>
    </citation>
    <scope>NUCLEOTIDE SEQUENCE [LARGE SCALE GENOMIC DNA]</scope>
    <source>
        <strain evidence="2 3">DSM 7382</strain>
    </source>
</reference>
<evidence type="ECO:0000313" key="3">
    <source>
        <dbReference type="Proteomes" id="UP001385951"/>
    </source>
</evidence>
<dbReference type="PANTHER" id="PTHR28027">
    <property type="entry name" value="TRANSCRIPTIONAL REGULATOR MIT1"/>
    <property type="match status" value="1"/>
</dbReference>